<dbReference type="PROSITE" id="PS00108">
    <property type="entry name" value="PROTEIN_KINASE_ST"/>
    <property type="match status" value="1"/>
</dbReference>
<evidence type="ECO:0000256" key="4">
    <source>
        <dbReference type="ARBA" id="ARBA00022840"/>
    </source>
</evidence>
<evidence type="ECO:0000256" key="5">
    <source>
        <dbReference type="SAM" id="MobiDB-lite"/>
    </source>
</evidence>
<evidence type="ECO:0000259" key="6">
    <source>
        <dbReference type="PROSITE" id="PS50011"/>
    </source>
</evidence>
<dbReference type="Gene3D" id="1.10.510.10">
    <property type="entry name" value="Transferase(Phosphotransferase) domain 1"/>
    <property type="match status" value="1"/>
</dbReference>
<protein>
    <recommendedName>
        <fullName evidence="6">Protein kinase domain-containing protein</fullName>
    </recommendedName>
</protein>
<dbReference type="SMART" id="SM00220">
    <property type="entry name" value="S_TKc"/>
    <property type="match status" value="1"/>
</dbReference>
<evidence type="ECO:0000313" key="8">
    <source>
        <dbReference type="Proteomes" id="UP001050691"/>
    </source>
</evidence>
<dbReference type="GO" id="GO:0000165">
    <property type="term" value="P:MAPK cascade"/>
    <property type="evidence" value="ECO:0007669"/>
    <property type="project" value="UniProtKB-ARBA"/>
</dbReference>
<evidence type="ECO:0000256" key="3">
    <source>
        <dbReference type="ARBA" id="ARBA00022777"/>
    </source>
</evidence>
<sequence>MSDFERRILACVGPLNTPTKEQVKALCHQVQTSPNALSTLQETLSTRLDRPRELNVSTLEIEHILVVIRQCCFIAPLPFVDFFKSRLYLIASFCNYEDQRNQSGAIKVQKAALTLCNLLKNDSKLNEERRKCSPSSRSPHSPTIWLPSPAAVSSLELSPRARETPLLSPTPRRSFLPTPDASPVQGTSRLMDEVVIGSRGHGPAAEAVPPYGAAAGKIEMTIRGLLKRPLREILDSQRSLKEIAQATTDNLLLEYIFSGQDDFIIKVLHIMEYCVKHGSPRFISMLQDHQQLLLQLSDKPYTSQINTLAKAVLESIEARSGQPPVAQSDQHHYSPDRRNSVLTFATDGSISNESLTSTLLLDRDIRDLTAFVTSTKADPLSRGGYAVVYVAELDMGNRPELRLVREINAWTGLKHPNVGRLYGITREKDDRIGLISPFYEKGDIIKHIRNTKDTLTNKGFLTLMKEITAGVVYLHEQGIIHGDIKGANIMVDDTNHPRLIDFGVSRIIGVQGLTTSGYGTSWAWAAPELIDEPKKTKQSDIYALSSTFVEMMTCRPPLITGRRHIVLAISEGETPSRPKPGSSPFYPGDKLWIYMMYCWEKAESRPRAADVGNFLDELNDITDDY</sequence>
<dbReference type="Gene3D" id="1.25.40.90">
    <property type="match status" value="1"/>
</dbReference>
<dbReference type="InterPro" id="IPR008942">
    <property type="entry name" value="ENTH_VHS"/>
</dbReference>
<keyword evidence="3" id="KW-0418">Kinase</keyword>
<reference evidence="7" key="1">
    <citation type="submission" date="2021-10" db="EMBL/GenBank/DDBJ databases">
        <title>De novo Genome Assembly of Clathrus columnatus (Basidiomycota, Fungi) Using Illumina and Nanopore Sequence Data.</title>
        <authorList>
            <person name="Ogiso-Tanaka E."/>
            <person name="Itagaki H."/>
            <person name="Hosoya T."/>
            <person name="Hosaka K."/>
        </authorList>
    </citation>
    <scope>NUCLEOTIDE SEQUENCE</scope>
    <source>
        <strain evidence="7">MO-923</strain>
    </source>
</reference>
<proteinExistence type="predicted"/>
<comment type="caution">
    <text evidence="7">The sequence shown here is derived from an EMBL/GenBank/DDBJ whole genome shotgun (WGS) entry which is preliminary data.</text>
</comment>
<dbReference type="InterPro" id="IPR000719">
    <property type="entry name" value="Prot_kinase_dom"/>
</dbReference>
<dbReference type="AlphaFoldDB" id="A0AAV5AP15"/>
<feature type="domain" description="Protein kinase" evidence="6">
    <location>
        <begin position="344"/>
        <end position="625"/>
    </location>
</feature>
<dbReference type="PANTHER" id="PTHR48016:SF56">
    <property type="entry name" value="MAPKK KINASE"/>
    <property type="match status" value="1"/>
</dbReference>
<name>A0AAV5AP15_9AGAM</name>
<gene>
    <name evidence="7" type="ORF">Clacol_007916</name>
</gene>
<feature type="region of interest" description="Disordered" evidence="5">
    <location>
        <begin position="162"/>
        <end position="188"/>
    </location>
</feature>
<dbReference type="EMBL" id="BPWL01000009">
    <property type="protein sequence ID" value="GJJ13660.1"/>
    <property type="molecule type" value="Genomic_DNA"/>
</dbReference>
<keyword evidence="4" id="KW-0067">ATP-binding</keyword>
<keyword evidence="8" id="KW-1185">Reference proteome</keyword>
<dbReference type="PROSITE" id="PS50011">
    <property type="entry name" value="PROTEIN_KINASE_DOM"/>
    <property type="match status" value="1"/>
</dbReference>
<dbReference type="InterPro" id="IPR008271">
    <property type="entry name" value="Ser/Thr_kinase_AS"/>
</dbReference>
<dbReference type="GO" id="GO:0004672">
    <property type="term" value="F:protein kinase activity"/>
    <property type="evidence" value="ECO:0007669"/>
    <property type="project" value="InterPro"/>
</dbReference>
<evidence type="ECO:0000256" key="2">
    <source>
        <dbReference type="ARBA" id="ARBA00022741"/>
    </source>
</evidence>
<evidence type="ECO:0000256" key="1">
    <source>
        <dbReference type="ARBA" id="ARBA00022679"/>
    </source>
</evidence>
<dbReference type="GO" id="GO:0005524">
    <property type="term" value="F:ATP binding"/>
    <property type="evidence" value="ECO:0007669"/>
    <property type="project" value="UniProtKB-KW"/>
</dbReference>
<dbReference type="CDD" id="cd00180">
    <property type="entry name" value="PKc"/>
    <property type="match status" value="1"/>
</dbReference>
<dbReference type="Proteomes" id="UP001050691">
    <property type="component" value="Unassembled WGS sequence"/>
</dbReference>
<dbReference type="SUPFAM" id="SSF48464">
    <property type="entry name" value="ENTH/VHS domain"/>
    <property type="match status" value="1"/>
</dbReference>
<accession>A0AAV5AP15</accession>
<dbReference type="InterPro" id="IPR011009">
    <property type="entry name" value="Kinase-like_dom_sf"/>
</dbReference>
<dbReference type="InterPro" id="IPR050538">
    <property type="entry name" value="MAP_kinase_kinase_kinase"/>
</dbReference>
<evidence type="ECO:0000313" key="7">
    <source>
        <dbReference type="EMBL" id="GJJ13660.1"/>
    </source>
</evidence>
<keyword evidence="2" id="KW-0547">Nucleotide-binding</keyword>
<dbReference type="SUPFAM" id="SSF56112">
    <property type="entry name" value="Protein kinase-like (PK-like)"/>
    <property type="match status" value="1"/>
</dbReference>
<dbReference type="PANTHER" id="PTHR48016">
    <property type="entry name" value="MAP KINASE KINASE KINASE SSK2-RELATED-RELATED"/>
    <property type="match status" value="1"/>
</dbReference>
<organism evidence="7 8">
    <name type="scientific">Clathrus columnatus</name>
    <dbReference type="NCBI Taxonomy" id="1419009"/>
    <lineage>
        <taxon>Eukaryota</taxon>
        <taxon>Fungi</taxon>
        <taxon>Dikarya</taxon>
        <taxon>Basidiomycota</taxon>
        <taxon>Agaricomycotina</taxon>
        <taxon>Agaricomycetes</taxon>
        <taxon>Phallomycetidae</taxon>
        <taxon>Phallales</taxon>
        <taxon>Clathraceae</taxon>
        <taxon>Clathrus</taxon>
    </lineage>
</organism>
<keyword evidence="1" id="KW-0808">Transferase</keyword>
<dbReference type="Pfam" id="PF00069">
    <property type="entry name" value="Pkinase"/>
    <property type="match status" value="1"/>
</dbReference>